<accession>A0A0V0I3Y9</accession>
<name>A0A0V0I3Y9_SOLCH</name>
<dbReference type="EMBL" id="GEDG01011587">
    <property type="protein sequence ID" value="JAP27047.1"/>
    <property type="molecule type" value="Transcribed_RNA"/>
</dbReference>
<sequence length="60" mass="6334">GTNIATTNASQPLSQGTYLSPKCPEKKGYPIPSMNTNTLKMAEGNSPLEIAVKFPPKALS</sequence>
<evidence type="ECO:0000256" key="1">
    <source>
        <dbReference type="SAM" id="MobiDB-lite"/>
    </source>
</evidence>
<evidence type="ECO:0000313" key="2">
    <source>
        <dbReference type="EMBL" id="JAP27047.1"/>
    </source>
</evidence>
<reference evidence="2" key="1">
    <citation type="submission" date="2015-12" db="EMBL/GenBank/DDBJ databases">
        <title>Gene expression during late stages of embryo sac development: a critical building block for successful pollen-pistil interactions.</title>
        <authorList>
            <person name="Liu Y."/>
            <person name="Joly V."/>
            <person name="Sabar M."/>
            <person name="Matton D.P."/>
        </authorList>
    </citation>
    <scope>NUCLEOTIDE SEQUENCE</scope>
</reference>
<feature type="compositionally biased region" description="Polar residues" evidence="1">
    <location>
        <begin position="1"/>
        <end position="18"/>
    </location>
</feature>
<feature type="non-terminal residue" evidence="2">
    <location>
        <position position="1"/>
    </location>
</feature>
<protein>
    <submittedName>
        <fullName evidence="2">Putative ovule protein</fullName>
    </submittedName>
</protein>
<feature type="region of interest" description="Disordered" evidence="1">
    <location>
        <begin position="1"/>
        <end position="21"/>
    </location>
</feature>
<organism evidence="2">
    <name type="scientific">Solanum chacoense</name>
    <name type="common">Chaco potato</name>
    <dbReference type="NCBI Taxonomy" id="4108"/>
    <lineage>
        <taxon>Eukaryota</taxon>
        <taxon>Viridiplantae</taxon>
        <taxon>Streptophyta</taxon>
        <taxon>Embryophyta</taxon>
        <taxon>Tracheophyta</taxon>
        <taxon>Spermatophyta</taxon>
        <taxon>Magnoliopsida</taxon>
        <taxon>eudicotyledons</taxon>
        <taxon>Gunneridae</taxon>
        <taxon>Pentapetalae</taxon>
        <taxon>asterids</taxon>
        <taxon>lamiids</taxon>
        <taxon>Solanales</taxon>
        <taxon>Solanaceae</taxon>
        <taxon>Solanoideae</taxon>
        <taxon>Solaneae</taxon>
        <taxon>Solanum</taxon>
    </lineage>
</organism>
<dbReference type="AlphaFoldDB" id="A0A0V0I3Y9"/>
<proteinExistence type="predicted"/>